<comment type="caution">
    <text evidence="2">The sequence shown here is derived from an EMBL/GenBank/DDBJ whole genome shotgun (WGS) entry which is preliminary data.</text>
</comment>
<protein>
    <recommendedName>
        <fullName evidence="1">F-box domain-containing protein</fullName>
    </recommendedName>
</protein>
<evidence type="ECO:0000313" key="2">
    <source>
        <dbReference type="EMBL" id="KAF9450208.1"/>
    </source>
</evidence>
<gene>
    <name evidence="2" type="ORF">P691DRAFT_810966</name>
</gene>
<dbReference type="Pfam" id="PF12937">
    <property type="entry name" value="F-box-like"/>
    <property type="match status" value="1"/>
</dbReference>
<dbReference type="PROSITE" id="PS50181">
    <property type="entry name" value="FBOX"/>
    <property type="match status" value="1"/>
</dbReference>
<evidence type="ECO:0000259" key="1">
    <source>
        <dbReference type="PROSITE" id="PS50181"/>
    </source>
</evidence>
<proteinExistence type="predicted"/>
<keyword evidence="3" id="KW-1185">Reference proteome</keyword>
<dbReference type="InterPro" id="IPR001810">
    <property type="entry name" value="F-box_dom"/>
</dbReference>
<dbReference type="AlphaFoldDB" id="A0A9P5XFU6"/>
<dbReference type="InterPro" id="IPR036047">
    <property type="entry name" value="F-box-like_dom_sf"/>
</dbReference>
<dbReference type="Gene3D" id="1.20.1280.50">
    <property type="match status" value="1"/>
</dbReference>
<dbReference type="Proteomes" id="UP000807342">
    <property type="component" value="Unassembled WGS sequence"/>
</dbReference>
<accession>A0A9P5XFU6</accession>
<feature type="domain" description="F-box" evidence="1">
    <location>
        <begin position="28"/>
        <end position="74"/>
    </location>
</feature>
<dbReference type="OrthoDB" id="3068749at2759"/>
<dbReference type="EMBL" id="MU151110">
    <property type="protein sequence ID" value="KAF9450208.1"/>
    <property type="molecule type" value="Genomic_DNA"/>
</dbReference>
<dbReference type="SMART" id="SM00256">
    <property type="entry name" value="FBOX"/>
    <property type="match status" value="1"/>
</dbReference>
<sequence>MFKVIIWWLVSYIQDFLNSRWFNRSESQKTVCSLPPEVLCEILCHLDTRGLNSAKLTCKIFYHATRERQLWRRILLSLESTSDPPDFQERLCKSSLSELERWGMQRLRAHECWVLDTPLAFRLHPFKYAKKMKIKNTKLLPGGQWLLATSYDGCFYAYDLCSPRPRPHGLFNPGEYDEQDKTLDELTSFAVWVDPSAETLSFRVVVWRWSGPKKAGYVTRTFIYQVSLSQCDGENRLVAEHMYTARSYLSAHKPGVALSDRLWAEVRSTGLEFSENLKQELFLYQYTTNGSSEPLMDDIRVELGAKQKAYELFITSHGHIVAAGRMFVEIYTISQLREHDTQHKVSSIHRVELGSSLLHVCVAPFLYRGFTWIIFQNGEEYQLVRLSHDSQPPLVKMLGHYAADEGSPYLPPTLTGETAAAAFQRDWTMDILTYSWDVEMSQCALRVKQTQIPKFIKGKQYPRIIGADIISGRVVLLDIREKTLIILDTA</sequence>
<evidence type="ECO:0000313" key="3">
    <source>
        <dbReference type="Proteomes" id="UP000807342"/>
    </source>
</evidence>
<reference evidence="2" key="1">
    <citation type="submission" date="2020-11" db="EMBL/GenBank/DDBJ databases">
        <authorList>
            <consortium name="DOE Joint Genome Institute"/>
            <person name="Ahrendt S."/>
            <person name="Riley R."/>
            <person name="Andreopoulos W."/>
            <person name="Labutti K."/>
            <person name="Pangilinan J."/>
            <person name="Ruiz-Duenas F.J."/>
            <person name="Barrasa J.M."/>
            <person name="Sanchez-Garcia M."/>
            <person name="Camarero S."/>
            <person name="Miyauchi S."/>
            <person name="Serrano A."/>
            <person name="Linde D."/>
            <person name="Babiker R."/>
            <person name="Drula E."/>
            <person name="Ayuso-Fernandez I."/>
            <person name="Pacheco R."/>
            <person name="Padilla G."/>
            <person name="Ferreira P."/>
            <person name="Barriuso J."/>
            <person name="Kellner H."/>
            <person name="Castanera R."/>
            <person name="Alfaro M."/>
            <person name="Ramirez L."/>
            <person name="Pisabarro A.G."/>
            <person name="Kuo A."/>
            <person name="Tritt A."/>
            <person name="Lipzen A."/>
            <person name="He G."/>
            <person name="Yan M."/>
            <person name="Ng V."/>
            <person name="Cullen D."/>
            <person name="Martin F."/>
            <person name="Rosso M.-N."/>
            <person name="Henrissat B."/>
            <person name="Hibbett D."/>
            <person name="Martinez A.T."/>
            <person name="Grigoriev I.V."/>
        </authorList>
    </citation>
    <scope>NUCLEOTIDE SEQUENCE</scope>
    <source>
        <strain evidence="2">MF-IS2</strain>
    </source>
</reference>
<name>A0A9P5XFU6_9AGAR</name>
<organism evidence="2 3">
    <name type="scientific">Macrolepiota fuliginosa MF-IS2</name>
    <dbReference type="NCBI Taxonomy" id="1400762"/>
    <lineage>
        <taxon>Eukaryota</taxon>
        <taxon>Fungi</taxon>
        <taxon>Dikarya</taxon>
        <taxon>Basidiomycota</taxon>
        <taxon>Agaricomycotina</taxon>
        <taxon>Agaricomycetes</taxon>
        <taxon>Agaricomycetidae</taxon>
        <taxon>Agaricales</taxon>
        <taxon>Agaricineae</taxon>
        <taxon>Agaricaceae</taxon>
        <taxon>Macrolepiota</taxon>
    </lineage>
</organism>
<dbReference type="SUPFAM" id="SSF81383">
    <property type="entry name" value="F-box domain"/>
    <property type="match status" value="1"/>
</dbReference>